<proteinExistence type="predicted"/>
<reference evidence="3" key="1">
    <citation type="journal article" date="2015" name="Nature">
        <title>rRNA introns, odd ribosomes, and small enigmatic genomes across a large radiation of phyla.</title>
        <authorList>
            <person name="Brown C.T."/>
            <person name="Hug L.A."/>
            <person name="Thomas B.C."/>
            <person name="Sharon I."/>
            <person name="Castelle C.J."/>
            <person name="Singh A."/>
            <person name="Wilkins M.J."/>
            <person name="Williams K.H."/>
            <person name="Banfield J.F."/>
        </authorList>
    </citation>
    <scope>NUCLEOTIDE SEQUENCE [LARGE SCALE GENOMIC DNA]</scope>
</reference>
<evidence type="ECO:0008006" key="5">
    <source>
        <dbReference type="Google" id="ProtNLM"/>
    </source>
</evidence>
<evidence type="ECO:0000313" key="4">
    <source>
        <dbReference type="Proteomes" id="UP000034075"/>
    </source>
</evidence>
<feature type="transmembrane region" description="Helical" evidence="2">
    <location>
        <begin position="16"/>
        <end position="37"/>
    </location>
</feature>
<dbReference type="InterPro" id="IPR023365">
    <property type="entry name" value="Sortase_dom-sf"/>
</dbReference>
<evidence type="ECO:0000256" key="2">
    <source>
        <dbReference type="SAM" id="Phobius"/>
    </source>
</evidence>
<protein>
    <recommendedName>
        <fullName evidence="5">Sortase family protein</fullName>
    </recommendedName>
</protein>
<gene>
    <name evidence="3" type="ORF">US24_C0035G0006</name>
</gene>
<keyword evidence="2" id="KW-0812">Transmembrane</keyword>
<keyword evidence="1" id="KW-0378">Hydrolase</keyword>
<name>A0A0G0HGN6_9BACT</name>
<organism evidence="3 4">
    <name type="scientific">candidate division WS6 bacterium GW2011_GWC2_36_7</name>
    <dbReference type="NCBI Taxonomy" id="1619091"/>
    <lineage>
        <taxon>Bacteria</taxon>
        <taxon>Candidatus Dojkabacteria</taxon>
    </lineage>
</organism>
<comment type="caution">
    <text evidence="3">The sequence shown here is derived from an EMBL/GenBank/DDBJ whole genome shotgun (WGS) entry which is preliminary data.</text>
</comment>
<dbReference type="SUPFAM" id="SSF63817">
    <property type="entry name" value="Sortase"/>
    <property type="match status" value="1"/>
</dbReference>
<dbReference type="InterPro" id="IPR005754">
    <property type="entry name" value="Sortase"/>
</dbReference>
<dbReference type="Gene3D" id="2.40.260.10">
    <property type="entry name" value="Sortase"/>
    <property type="match status" value="1"/>
</dbReference>
<accession>A0A0G0HGN6</accession>
<dbReference type="Pfam" id="PF04203">
    <property type="entry name" value="Sortase"/>
    <property type="match status" value="1"/>
</dbReference>
<dbReference type="EMBL" id="LBSF01000035">
    <property type="protein sequence ID" value="KKQ11249.1"/>
    <property type="molecule type" value="Genomic_DNA"/>
</dbReference>
<dbReference type="AlphaFoldDB" id="A0A0G0HGN6"/>
<dbReference type="Proteomes" id="UP000034075">
    <property type="component" value="Unassembled WGS sequence"/>
</dbReference>
<keyword evidence="2" id="KW-0472">Membrane</keyword>
<sequence length="217" mass="25044">MKNTPKLGFIERLSKIYNLIGIFLIFVAFCIVAITFYPQIWYSINKQASQQELQSLTTIIPIDTTEQENNNTVSTLPPLDPSLSATNTIIITSIGVNSSIIENANAEEALKKGIWRATDWGNPEEKIAKLPTIIAAHRFGYIYWSAEFRKTSSFFYLPKTKVGDTVQITWNQRLYEYVIYKSEDNSQVTDYDADLILYTCRMYNSPIRVFRYLHRIN</sequence>
<dbReference type="GO" id="GO:0016787">
    <property type="term" value="F:hydrolase activity"/>
    <property type="evidence" value="ECO:0007669"/>
    <property type="project" value="UniProtKB-KW"/>
</dbReference>
<evidence type="ECO:0000256" key="1">
    <source>
        <dbReference type="ARBA" id="ARBA00022801"/>
    </source>
</evidence>
<evidence type="ECO:0000313" key="3">
    <source>
        <dbReference type="EMBL" id="KKQ11249.1"/>
    </source>
</evidence>
<keyword evidence="2" id="KW-1133">Transmembrane helix</keyword>